<dbReference type="InterPro" id="IPR029057">
    <property type="entry name" value="PRTase-like"/>
</dbReference>
<dbReference type="CDD" id="cd06223">
    <property type="entry name" value="PRTases_typeI"/>
    <property type="match status" value="1"/>
</dbReference>
<evidence type="ECO:0000259" key="2">
    <source>
        <dbReference type="Pfam" id="PF00156"/>
    </source>
</evidence>
<feature type="domain" description="Phosphoribosyltransferase" evidence="2">
    <location>
        <begin position="136"/>
        <end position="226"/>
    </location>
</feature>
<dbReference type="Proteomes" id="UP000646484">
    <property type="component" value="Unassembled WGS sequence"/>
</dbReference>
<dbReference type="PANTHER" id="PTHR47505:SF1">
    <property type="entry name" value="DNA UTILIZATION PROTEIN YHGH"/>
    <property type="match status" value="1"/>
</dbReference>
<dbReference type="RefSeq" id="WP_186977311.1">
    <property type="nucleotide sequence ID" value="NZ_JACOOH010000007.1"/>
</dbReference>
<evidence type="ECO:0000256" key="1">
    <source>
        <dbReference type="ARBA" id="ARBA00008007"/>
    </source>
</evidence>
<dbReference type="EMBL" id="JACOOH010000007">
    <property type="protein sequence ID" value="MBC5622545.1"/>
    <property type="molecule type" value="Genomic_DNA"/>
</dbReference>
<dbReference type="Gene3D" id="3.40.50.2020">
    <property type="match status" value="1"/>
</dbReference>
<proteinExistence type="inferred from homology"/>
<dbReference type="PANTHER" id="PTHR47505">
    <property type="entry name" value="DNA UTILIZATION PROTEIN YHGH"/>
    <property type="match status" value="1"/>
</dbReference>
<dbReference type="InterPro" id="IPR051910">
    <property type="entry name" value="ComF/GntX_DNA_util-trans"/>
</dbReference>
<comment type="similarity">
    <text evidence="1">Belongs to the ComF/GntX family.</text>
</comment>
<evidence type="ECO:0000313" key="3">
    <source>
        <dbReference type="EMBL" id="MBC5622545.1"/>
    </source>
</evidence>
<sequence>MIKRLGKIFWDYLRSGVGLLFPRVCVVCGDVLVRGERFMCSGCLCRMPLNEGADEGADERMKEVLDAENLFWLFTYNRESDFHQLIYAIKYKSRRELGVWAGRMLGERIGTGHGIDCVIPVPLHPAREKERGFNQSLAIGTGIAGVLGVKIVPDVLERKENTRSQTGLSREERADNVMKAFRLTDPGRLRGCHVLLVDDVLTSGATTKACLAELRKIEGVRCSVACLGKAGKI</sequence>
<protein>
    <submittedName>
        <fullName evidence="3">ComF family protein</fullName>
    </submittedName>
</protein>
<evidence type="ECO:0000313" key="4">
    <source>
        <dbReference type="Proteomes" id="UP000646484"/>
    </source>
</evidence>
<dbReference type="InterPro" id="IPR000836">
    <property type="entry name" value="PRTase_dom"/>
</dbReference>
<gene>
    <name evidence="3" type="ORF">H8S64_15725</name>
</gene>
<name>A0ABR7D5D1_9BACT</name>
<dbReference type="Pfam" id="PF00156">
    <property type="entry name" value="Pribosyltran"/>
    <property type="match status" value="1"/>
</dbReference>
<keyword evidence="4" id="KW-1185">Reference proteome</keyword>
<comment type="caution">
    <text evidence="3">The sequence shown here is derived from an EMBL/GenBank/DDBJ whole genome shotgun (WGS) entry which is preliminary data.</text>
</comment>
<dbReference type="SUPFAM" id="SSF53271">
    <property type="entry name" value="PRTase-like"/>
    <property type="match status" value="1"/>
</dbReference>
<accession>A0ABR7D5D1</accession>
<organism evidence="3 4">
    <name type="scientific">Butyricimonas hominis</name>
    <dbReference type="NCBI Taxonomy" id="2763032"/>
    <lineage>
        <taxon>Bacteria</taxon>
        <taxon>Pseudomonadati</taxon>
        <taxon>Bacteroidota</taxon>
        <taxon>Bacteroidia</taxon>
        <taxon>Bacteroidales</taxon>
        <taxon>Odoribacteraceae</taxon>
        <taxon>Butyricimonas</taxon>
    </lineage>
</organism>
<reference evidence="3 4" key="1">
    <citation type="submission" date="2020-08" db="EMBL/GenBank/DDBJ databases">
        <title>Genome public.</title>
        <authorList>
            <person name="Liu C."/>
            <person name="Sun Q."/>
        </authorList>
    </citation>
    <scope>NUCLEOTIDE SEQUENCE [LARGE SCALE GENOMIC DNA]</scope>
    <source>
        <strain evidence="3 4">NSJ-56</strain>
    </source>
</reference>